<feature type="compositionally biased region" description="Pro residues" evidence="1">
    <location>
        <begin position="167"/>
        <end position="189"/>
    </location>
</feature>
<organism evidence="2 3">
    <name type="scientific">Rhodobacter lacus</name>
    <dbReference type="NCBI Taxonomy" id="1641972"/>
    <lineage>
        <taxon>Bacteria</taxon>
        <taxon>Pseudomonadati</taxon>
        <taxon>Pseudomonadota</taxon>
        <taxon>Alphaproteobacteria</taxon>
        <taxon>Rhodobacterales</taxon>
        <taxon>Rhodobacter group</taxon>
        <taxon>Rhodobacter</taxon>
    </lineage>
</organism>
<proteinExistence type="predicted"/>
<accession>A0ABW5A8B2</accession>
<feature type="compositionally biased region" description="Low complexity" evidence="1">
    <location>
        <begin position="42"/>
        <end position="61"/>
    </location>
</feature>
<feature type="region of interest" description="Disordered" evidence="1">
    <location>
        <begin position="237"/>
        <end position="261"/>
    </location>
</feature>
<comment type="caution">
    <text evidence="2">The sequence shown here is derived from an EMBL/GenBank/DDBJ whole genome shotgun (WGS) entry which is preliminary data.</text>
</comment>
<keyword evidence="3" id="KW-1185">Reference proteome</keyword>
<evidence type="ECO:0000256" key="1">
    <source>
        <dbReference type="SAM" id="MobiDB-lite"/>
    </source>
</evidence>
<reference evidence="3" key="1">
    <citation type="journal article" date="2019" name="Int. J. Syst. Evol. Microbiol.">
        <title>The Global Catalogue of Microorganisms (GCM) 10K type strain sequencing project: providing services to taxonomists for standard genome sequencing and annotation.</title>
        <authorList>
            <consortium name="The Broad Institute Genomics Platform"/>
            <consortium name="The Broad Institute Genome Sequencing Center for Infectious Disease"/>
            <person name="Wu L."/>
            <person name="Ma J."/>
        </authorList>
    </citation>
    <scope>NUCLEOTIDE SEQUENCE [LARGE SCALE GENOMIC DNA]</scope>
    <source>
        <strain evidence="3">CCUG 55131</strain>
    </source>
</reference>
<feature type="region of interest" description="Disordered" evidence="1">
    <location>
        <begin position="26"/>
        <end position="210"/>
    </location>
</feature>
<dbReference type="InterPro" id="IPR006837">
    <property type="entry name" value="Divergent_DAC"/>
</dbReference>
<feature type="compositionally biased region" description="Low complexity" evidence="1">
    <location>
        <begin position="70"/>
        <end position="79"/>
    </location>
</feature>
<dbReference type="SUPFAM" id="SSF88713">
    <property type="entry name" value="Glycoside hydrolase/deacetylase"/>
    <property type="match status" value="1"/>
</dbReference>
<dbReference type="Pfam" id="PF04748">
    <property type="entry name" value="Polysacc_deac_2"/>
    <property type="match status" value="1"/>
</dbReference>
<feature type="compositionally biased region" description="Low complexity" evidence="1">
    <location>
        <begin position="104"/>
        <end position="130"/>
    </location>
</feature>
<protein>
    <submittedName>
        <fullName evidence="2">Divergent polysaccharide deacetylase family protein</fullName>
    </submittedName>
</protein>
<dbReference type="Proteomes" id="UP001597413">
    <property type="component" value="Unassembled WGS sequence"/>
</dbReference>
<feature type="compositionally biased region" description="Low complexity" evidence="1">
    <location>
        <begin position="138"/>
        <end position="166"/>
    </location>
</feature>
<dbReference type="RefSeq" id="WP_377389196.1">
    <property type="nucleotide sequence ID" value="NZ_JBHUIX010000009.1"/>
</dbReference>
<evidence type="ECO:0000313" key="2">
    <source>
        <dbReference type="EMBL" id="MFD2174096.1"/>
    </source>
</evidence>
<gene>
    <name evidence="2" type="ORF">ACFSM0_08340</name>
</gene>
<dbReference type="EMBL" id="JBHUIX010000009">
    <property type="protein sequence ID" value="MFD2174096.1"/>
    <property type="molecule type" value="Genomic_DNA"/>
</dbReference>
<feature type="compositionally biased region" description="Low complexity" evidence="1">
    <location>
        <begin position="241"/>
        <end position="261"/>
    </location>
</feature>
<dbReference type="PRINTS" id="PR01217">
    <property type="entry name" value="PRICHEXTENSN"/>
</dbReference>
<evidence type="ECO:0000313" key="3">
    <source>
        <dbReference type="Proteomes" id="UP001597413"/>
    </source>
</evidence>
<dbReference type="Gene3D" id="3.20.20.370">
    <property type="entry name" value="Glycoside hydrolase/deacetylase"/>
    <property type="match status" value="1"/>
</dbReference>
<name>A0ABW5A8B2_9RHOB</name>
<sequence>MARGVIAGLTTGVVVSGLGLAAASLMLPPPQPSQQPPHRAEAPVTRADPAPDAPDHAATPAPERPPAADPAPVADNGPAQAVPLPAGSEFARDSAEAPPVLGSETAVPGGAAAPPVAPPAERATAAADPVTDPPPRPETSANAPAAPAAPETPQAALETPPEAAPEMPVPPPGEAVAPDLPPVAAPPEPGQEITLMPDGGLVPASPALPGVLEPGAGSGFGDAAGTKVNRLPQIGAAAQSGPATEAAAEETAPAPEAAPMPAAEGPAIERFAAAYAEKPGKPWLTVLLRDVGPAAGGLDRETIKALGPWVTVVLDPARPGATAAAADYRAAGFEVAFLADPLPAGAEPKDVEVALAAWRAAMPEALALVEPDPPVFQGVSLLRQQVERALADEGMVYVTRPAGMGAAGAGLQSRIWRELDQRREKAPFISRTLARAAFEAGRDGAVVVMLSAWPESVAGLEDWRAGAASGLNLAPLSATVAAMAAP</sequence>
<dbReference type="InterPro" id="IPR011330">
    <property type="entry name" value="Glyco_hydro/deAcase_b/a-brl"/>
</dbReference>